<evidence type="ECO:0000313" key="6">
    <source>
        <dbReference type="Proteomes" id="UP000187209"/>
    </source>
</evidence>
<dbReference type="SUPFAM" id="SSF53335">
    <property type="entry name" value="S-adenosyl-L-methionine-dependent methyltransferases"/>
    <property type="match status" value="1"/>
</dbReference>
<comment type="caution">
    <text evidence="5">The sequence shown here is derived from an EMBL/GenBank/DDBJ whole genome shotgun (WGS) entry which is preliminary data.</text>
</comment>
<proteinExistence type="inferred from homology"/>
<dbReference type="Proteomes" id="UP000187209">
    <property type="component" value="Unassembled WGS sequence"/>
</dbReference>
<gene>
    <name evidence="5" type="ORF">SteCoe_2276</name>
</gene>
<dbReference type="GO" id="GO:0008168">
    <property type="term" value="F:methyltransferase activity"/>
    <property type="evidence" value="ECO:0007669"/>
    <property type="project" value="UniProtKB-KW"/>
</dbReference>
<reference evidence="5 6" key="1">
    <citation type="submission" date="2016-11" db="EMBL/GenBank/DDBJ databases">
        <title>The macronuclear genome of Stentor coeruleus: a giant cell with tiny introns.</title>
        <authorList>
            <person name="Slabodnick M."/>
            <person name="Ruby J.G."/>
            <person name="Reiff S.B."/>
            <person name="Swart E.C."/>
            <person name="Gosai S."/>
            <person name="Prabakaran S."/>
            <person name="Witkowska E."/>
            <person name="Larue G.E."/>
            <person name="Fisher S."/>
            <person name="Freeman R.M."/>
            <person name="Gunawardena J."/>
            <person name="Chu W."/>
            <person name="Stover N.A."/>
            <person name="Gregory B.D."/>
            <person name="Nowacki M."/>
            <person name="Derisi J."/>
            <person name="Roy S.W."/>
            <person name="Marshall W.F."/>
            <person name="Sood P."/>
        </authorList>
    </citation>
    <scope>NUCLEOTIDE SEQUENCE [LARGE SCALE GENOMIC DNA]</scope>
    <source>
        <strain evidence="5">WM001</strain>
    </source>
</reference>
<evidence type="ECO:0000256" key="3">
    <source>
        <dbReference type="ARBA" id="ARBA00022679"/>
    </source>
</evidence>
<dbReference type="InterPro" id="IPR051419">
    <property type="entry name" value="Lys/N-term_MeTrsfase_sf"/>
</dbReference>
<feature type="domain" description="Methyltransferase" evidence="4">
    <location>
        <begin position="41"/>
        <end position="152"/>
    </location>
</feature>
<dbReference type="Pfam" id="PF13847">
    <property type="entry name" value="Methyltransf_31"/>
    <property type="match status" value="1"/>
</dbReference>
<evidence type="ECO:0000256" key="1">
    <source>
        <dbReference type="ARBA" id="ARBA00008361"/>
    </source>
</evidence>
<dbReference type="Gene3D" id="3.40.50.150">
    <property type="entry name" value="Vaccinia Virus protein VP39"/>
    <property type="match status" value="1"/>
</dbReference>
<dbReference type="PANTHER" id="PTHR12176">
    <property type="entry name" value="SAM-DEPENDENT METHYLTRANSFERASE SUPERFAMILY PROTEIN"/>
    <property type="match status" value="1"/>
</dbReference>
<keyword evidence="2" id="KW-0489">Methyltransferase</keyword>
<keyword evidence="3" id="KW-0808">Transferase</keyword>
<dbReference type="PANTHER" id="PTHR12176:SF79">
    <property type="entry name" value="METHYLTRANSFERASE TYPE 11 DOMAIN-CONTAINING PROTEIN"/>
    <property type="match status" value="1"/>
</dbReference>
<evidence type="ECO:0000259" key="4">
    <source>
        <dbReference type="Pfam" id="PF13847"/>
    </source>
</evidence>
<dbReference type="AlphaFoldDB" id="A0A1R2CZT0"/>
<dbReference type="InterPro" id="IPR025714">
    <property type="entry name" value="Methyltranfer_dom"/>
</dbReference>
<keyword evidence="6" id="KW-1185">Reference proteome</keyword>
<dbReference type="CDD" id="cd02440">
    <property type="entry name" value="AdoMet_MTases"/>
    <property type="match status" value="1"/>
</dbReference>
<dbReference type="OrthoDB" id="411785at2759"/>
<organism evidence="5 6">
    <name type="scientific">Stentor coeruleus</name>
    <dbReference type="NCBI Taxonomy" id="5963"/>
    <lineage>
        <taxon>Eukaryota</taxon>
        <taxon>Sar</taxon>
        <taxon>Alveolata</taxon>
        <taxon>Ciliophora</taxon>
        <taxon>Postciliodesmatophora</taxon>
        <taxon>Heterotrichea</taxon>
        <taxon>Heterotrichida</taxon>
        <taxon>Stentoridae</taxon>
        <taxon>Stentor</taxon>
    </lineage>
</organism>
<name>A0A1R2CZT0_9CILI</name>
<dbReference type="GO" id="GO:0032259">
    <property type="term" value="P:methylation"/>
    <property type="evidence" value="ECO:0007669"/>
    <property type="project" value="UniProtKB-KW"/>
</dbReference>
<dbReference type="FunFam" id="3.40.50.150:FF:000217">
    <property type="entry name" value="Methyltransferase protein 13"/>
    <property type="match status" value="1"/>
</dbReference>
<protein>
    <recommendedName>
        <fullName evidence="4">Methyltransferase domain-containing protein</fullName>
    </recommendedName>
</protein>
<comment type="similarity">
    <text evidence="1">Belongs to the methyltransferase superfamily.</text>
</comment>
<evidence type="ECO:0000313" key="5">
    <source>
        <dbReference type="EMBL" id="OMJ94504.1"/>
    </source>
</evidence>
<sequence>MPNYGDPEYWEKRYEEQKGKTFDWLEDYETLSIFIKHLISPDNRILILGCGNAELSEDMYQDGFTHIDNIDISSVVIQQMKDRNLEKNDMSWTVMDVMDLKFPNNYFDLAIDKSTIDALLCGDNAFINVAKMTKEVQRVLKVGGVYMAISYGIPDTRLEHFSWKHLNWEVSYQIIGPELDGAHYLYLCRKKEGADEICDENWEDVEATLTEGKTE</sequence>
<evidence type="ECO:0000256" key="2">
    <source>
        <dbReference type="ARBA" id="ARBA00022603"/>
    </source>
</evidence>
<dbReference type="EMBL" id="MPUH01000025">
    <property type="protein sequence ID" value="OMJ94504.1"/>
    <property type="molecule type" value="Genomic_DNA"/>
</dbReference>
<accession>A0A1R2CZT0</accession>
<dbReference type="InterPro" id="IPR029063">
    <property type="entry name" value="SAM-dependent_MTases_sf"/>
</dbReference>